<name>A0A1C3N5T2_9ACTN</name>
<dbReference type="Gene3D" id="3.30.1380.10">
    <property type="match status" value="1"/>
</dbReference>
<dbReference type="STRING" id="307121.GA0070620_3468"/>
<dbReference type="GO" id="GO:0004180">
    <property type="term" value="F:carboxypeptidase activity"/>
    <property type="evidence" value="ECO:0007669"/>
    <property type="project" value="UniProtKB-KW"/>
</dbReference>
<dbReference type="Pfam" id="PF13539">
    <property type="entry name" value="Peptidase_M15_4"/>
    <property type="match status" value="1"/>
</dbReference>
<dbReference type="PATRIC" id="fig|307121.4.peg.3539"/>
<keyword evidence="3" id="KW-1185">Reference proteome</keyword>
<keyword evidence="2" id="KW-0121">Carboxypeptidase</keyword>
<evidence type="ECO:0000313" key="2">
    <source>
        <dbReference type="EMBL" id="SBV27937.1"/>
    </source>
</evidence>
<sequence length="272" mass="29226">MSTSQNGWNAGPKTEIHIVSPKVPGTNVDFPQGVLAGDVETVLMYVAAEFHRTVEPLVDGHCWGYFYKNIEGSNELSNHASGTAIDLNAPAHPMGKANTFSAAKVAAIRKILAFLEGVVRWGGDYSGRKDDMHFEINKGAAEVARIAAKIRALGGKPAPAPKPPAAPKPPQLALDGKLGPATIRRWQQVMGTPVDGKISEVSSLVKAVQRHLNSKIKAGLAVDGKGIRQDNHVYQTVRALQRYLGTPQDGRMSVPVSDVVKAIQRRLNSGKF</sequence>
<dbReference type="InterPro" id="IPR039561">
    <property type="entry name" value="Peptidase_M15C"/>
</dbReference>
<evidence type="ECO:0000313" key="3">
    <source>
        <dbReference type="Proteomes" id="UP000199393"/>
    </source>
</evidence>
<proteinExistence type="predicted"/>
<protein>
    <submittedName>
        <fullName evidence="2">D-alanyl-D-alanine carboxypeptidase</fullName>
    </submittedName>
</protein>
<dbReference type="EMBL" id="LT598496">
    <property type="protein sequence ID" value="SBV27937.1"/>
    <property type="molecule type" value="Genomic_DNA"/>
</dbReference>
<accession>A0A1C3N5T2</accession>
<organism evidence="2 3">
    <name type="scientific">Micromonospora krabiensis</name>
    <dbReference type="NCBI Taxonomy" id="307121"/>
    <lineage>
        <taxon>Bacteria</taxon>
        <taxon>Bacillati</taxon>
        <taxon>Actinomycetota</taxon>
        <taxon>Actinomycetes</taxon>
        <taxon>Micromonosporales</taxon>
        <taxon>Micromonosporaceae</taxon>
        <taxon>Micromonospora</taxon>
    </lineage>
</organism>
<dbReference type="AlphaFoldDB" id="A0A1C3N5T2"/>
<keyword evidence="2" id="KW-0645">Protease</keyword>
<keyword evidence="2" id="KW-0378">Hydrolase</keyword>
<gene>
    <name evidence="2" type="ORF">GA0070620_3468</name>
</gene>
<reference evidence="3" key="1">
    <citation type="submission" date="2016-06" db="EMBL/GenBank/DDBJ databases">
        <authorList>
            <person name="Varghese N."/>
            <person name="Submissions Spin"/>
        </authorList>
    </citation>
    <scope>NUCLEOTIDE SEQUENCE [LARGE SCALE GENOMIC DNA]</scope>
    <source>
        <strain evidence="3">DSM 45344</strain>
    </source>
</reference>
<dbReference type="InterPro" id="IPR009045">
    <property type="entry name" value="Zn_M74/Hedgehog-like"/>
</dbReference>
<dbReference type="OrthoDB" id="3631190at2"/>
<evidence type="ECO:0000259" key="1">
    <source>
        <dbReference type="Pfam" id="PF13539"/>
    </source>
</evidence>
<dbReference type="Proteomes" id="UP000199393">
    <property type="component" value="Chromosome I"/>
</dbReference>
<feature type="domain" description="Peptidase M15C" evidence="1">
    <location>
        <begin position="72"/>
        <end position="136"/>
    </location>
</feature>
<dbReference type="SUPFAM" id="SSF55166">
    <property type="entry name" value="Hedgehog/DD-peptidase"/>
    <property type="match status" value="1"/>
</dbReference>
<dbReference type="RefSeq" id="WP_091592157.1">
    <property type="nucleotide sequence ID" value="NZ_JBHRWG010000004.1"/>
</dbReference>